<dbReference type="RefSeq" id="WP_174404478.1">
    <property type="nucleotide sequence ID" value="NZ_BLVO01000012.1"/>
</dbReference>
<feature type="transmembrane region" description="Helical" evidence="15">
    <location>
        <begin position="71"/>
        <end position="92"/>
    </location>
</feature>
<dbReference type="InterPro" id="IPR036097">
    <property type="entry name" value="HisK_dim/P_sf"/>
</dbReference>
<dbReference type="EMBL" id="BLVO01000012">
    <property type="protein sequence ID" value="GFM32804.1"/>
    <property type="molecule type" value="Genomic_DNA"/>
</dbReference>
<dbReference type="InterPro" id="IPR000014">
    <property type="entry name" value="PAS"/>
</dbReference>
<dbReference type="InterPro" id="IPR004358">
    <property type="entry name" value="Sig_transdc_His_kin-like_C"/>
</dbReference>
<dbReference type="GO" id="GO:0005886">
    <property type="term" value="C:plasma membrane"/>
    <property type="evidence" value="ECO:0007669"/>
    <property type="project" value="UniProtKB-SubCell"/>
</dbReference>
<keyword evidence="12" id="KW-0902">Two-component regulatory system</keyword>
<dbReference type="Pfam" id="PF00512">
    <property type="entry name" value="HisKA"/>
    <property type="match status" value="1"/>
</dbReference>
<evidence type="ECO:0000259" key="17">
    <source>
        <dbReference type="PROSITE" id="PS50112"/>
    </source>
</evidence>
<reference evidence="19 20" key="1">
    <citation type="submission" date="2020-05" db="EMBL/GenBank/DDBJ databases">
        <title>Draft genome sequence of Desulfovibrio sp. strain HN2T.</title>
        <authorList>
            <person name="Ueno A."/>
            <person name="Tamazawa S."/>
            <person name="Tamamura S."/>
            <person name="Murakami T."/>
            <person name="Kiyama T."/>
            <person name="Inomata H."/>
            <person name="Amano Y."/>
            <person name="Miyakawa K."/>
            <person name="Tamaki H."/>
            <person name="Naganuma T."/>
            <person name="Kaneko K."/>
        </authorList>
    </citation>
    <scope>NUCLEOTIDE SEQUENCE [LARGE SCALE GENOMIC DNA]</scope>
    <source>
        <strain evidence="19 20">HN2</strain>
    </source>
</reference>
<dbReference type="SMART" id="SM00304">
    <property type="entry name" value="HAMP"/>
    <property type="match status" value="1"/>
</dbReference>
<keyword evidence="5" id="KW-0597">Phosphoprotein</keyword>
<dbReference type="PANTHER" id="PTHR42878:SF13">
    <property type="entry name" value="HISTIDINE KINASE"/>
    <property type="match status" value="1"/>
</dbReference>
<dbReference type="InterPro" id="IPR003594">
    <property type="entry name" value="HATPase_dom"/>
</dbReference>
<dbReference type="AlphaFoldDB" id="A0A7J0BI92"/>
<dbReference type="Pfam" id="PF19312">
    <property type="entry name" value="NtrY_N"/>
    <property type="match status" value="1"/>
</dbReference>
<feature type="transmembrane region" description="Helical" evidence="15">
    <location>
        <begin position="314"/>
        <end position="336"/>
    </location>
</feature>
<comment type="catalytic activity">
    <reaction evidence="1">
        <text>ATP + protein L-histidine = ADP + protein N-phospho-L-histidine.</text>
        <dbReference type="EC" id="2.7.13.3"/>
    </reaction>
</comment>
<sequence>MTAPEPQHDTNQDAAGQTETPSALRDTIRVSVADTRERKRRQRELIFAAVAFLLVVGLTWVELTYFGVDSYFFLGLFNLNFILLLLVLFIVIRNGVKLMLERRRRVLGSRLRTRLVLAFMCLSLFPTVLMFLVSARFVQTSVDYWFKNQVEHSMEQALEVGQSIYADSRDRLKHRSEFMIQEIRERRFAWGGKVMDEYLSNKLTEYDLTLVGVIRPDRQEQNWHGHKSISGVWEETKARINWDSLENQPLFWSIIWPGADADYAVGVMPVDEGKTGYLVLVESVGQGVMFRLDRIVRGVEEYKKLKTLKHPLKVTLYFVLGVLTLLIILGAMWFGFRLAKELAAPILALAEGTERIARGDLAVRLEDTSTDELGVLVQSFNRMAEDLEQSRSRLTDANIKLGRQNFDKEQRNRYIEAVLDNIAAGVISLDATGSISTLNKAASAMFGVEAKSLIGLSSRELLQGEYAELIDEMYQHFKSMPEALWQRQVDISVAGRELKLLVNAVGLPARDSEEYGVVIVFEDITELEKMQRMAAWREVAKRIAHEIKNPLTPIKLSAQRLQRKYGKEVGDPVFDQCTDLIVRQVEHLQQMVQEFSAFAKLPEVTPKPDQMEPLIEELVSLFRHSHSHIEWELNYLSPIPTIPMDREALHRAFLNIISNAAEVLQGRSDPKVVVSLRHDRQLGLIRVDVADNGPGLTKEERSRLFEPYFSRKKGGTGLGLTIVKSIVSDHRGYVRANHAENGGTIVTVELPVA</sequence>
<evidence type="ECO:0000256" key="15">
    <source>
        <dbReference type="SAM" id="Phobius"/>
    </source>
</evidence>
<proteinExistence type="predicted"/>
<dbReference type="InterPro" id="IPR013767">
    <property type="entry name" value="PAS_fold"/>
</dbReference>
<gene>
    <name evidence="19" type="ORF">DSM101010T_11690</name>
</gene>
<keyword evidence="13 15" id="KW-0472">Membrane</keyword>
<dbReference type="InterPro" id="IPR003660">
    <property type="entry name" value="HAMP_dom"/>
</dbReference>
<feature type="domain" description="HAMP" evidence="18">
    <location>
        <begin position="340"/>
        <end position="392"/>
    </location>
</feature>
<dbReference type="SMART" id="SM00091">
    <property type="entry name" value="PAS"/>
    <property type="match status" value="1"/>
</dbReference>
<dbReference type="InterPro" id="IPR035965">
    <property type="entry name" value="PAS-like_dom_sf"/>
</dbReference>
<evidence type="ECO:0000256" key="10">
    <source>
        <dbReference type="ARBA" id="ARBA00022840"/>
    </source>
</evidence>
<dbReference type="NCBIfam" id="TIGR00229">
    <property type="entry name" value="sensory_box"/>
    <property type="match status" value="1"/>
</dbReference>
<keyword evidence="8" id="KW-0547">Nucleotide-binding</keyword>
<evidence type="ECO:0000256" key="12">
    <source>
        <dbReference type="ARBA" id="ARBA00023012"/>
    </source>
</evidence>
<dbReference type="PROSITE" id="PS50112">
    <property type="entry name" value="PAS"/>
    <property type="match status" value="1"/>
</dbReference>
<comment type="caution">
    <text evidence="19">The sequence shown here is derived from an EMBL/GenBank/DDBJ whole genome shotgun (WGS) entry which is preliminary data.</text>
</comment>
<dbReference type="InterPro" id="IPR045671">
    <property type="entry name" value="NtrY-like_N"/>
</dbReference>
<feature type="transmembrane region" description="Helical" evidence="15">
    <location>
        <begin position="113"/>
        <end position="138"/>
    </location>
</feature>
<feature type="domain" description="PAS" evidence="17">
    <location>
        <begin position="411"/>
        <end position="475"/>
    </location>
</feature>
<dbReference type="GO" id="GO:0000156">
    <property type="term" value="F:phosphorelay response regulator activity"/>
    <property type="evidence" value="ECO:0007669"/>
    <property type="project" value="TreeGrafter"/>
</dbReference>
<dbReference type="SUPFAM" id="SSF47384">
    <property type="entry name" value="Homodimeric domain of signal transducing histidine kinase"/>
    <property type="match status" value="1"/>
</dbReference>
<evidence type="ECO:0000256" key="14">
    <source>
        <dbReference type="SAM" id="MobiDB-lite"/>
    </source>
</evidence>
<keyword evidence="9 19" id="KW-0418">Kinase</keyword>
<evidence type="ECO:0000256" key="11">
    <source>
        <dbReference type="ARBA" id="ARBA00022989"/>
    </source>
</evidence>
<keyword evidence="6" id="KW-0808">Transferase</keyword>
<dbReference type="CDD" id="cd00130">
    <property type="entry name" value="PAS"/>
    <property type="match status" value="1"/>
</dbReference>
<organism evidence="19 20">
    <name type="scientific">Desulfovibrio subterraneus</name>
    <dbReference type="NCBI Taxonomy" id="2718620"/>
    <lineage>
        <taxon>Bacteria</taxon>
        <taxon>Pseudomonadati</taxon>
        <taxon>Thermodesulfobacteriota</taxon>
        <taxon>Desulfovibrionia</taxon>
        <taxon>Desulfovibrionales</taxon>
        <taxon>Desulfovibrionaceae</taxon>
        <taxon>Desulfovibrio</taxon>
    </lineage>
</organism>
<evidence type="ECO:0000256" key="3">
    <source>
        <dbReference type="ARBA" id="ARBA00012438"/>
    </source>
</evidence>
<dbReference type="Pfam" id="PF02518">
    <property type="entry name" value="HATPase_c"/>
    <property type="match status" value="1"/>
</dbReference>
<dbReference type="InterPro" id="IPR005467">
    <property type="entry name" value="His_kinase_dom"/>
</dbReference>
<keyword evidence="10" id="KW-0067">ATP-binding</keyword>
<dbReference type="Gene3D" id="3.30.565.10">
    <property type="entry name" value="Histidine kinase-like ATPase, C-terminal domain"/>
    <property type="match status" value="1"/>
</dbReference>
<dbReference type="GO" id="GO:0005524">
    <property type="term" value="F:ATP binding"/>
    <property type="evidence" value="ECO:0007669"/>
    <property type="project" value="UniProtKB-KW"/>
</dbReference>
<feature type="domain" description="Histidine kinase" evidence="16">
    <location>
        <begin position="542"/>
        <end position="753"/>
    </location>
</feature>
<dbReference type="GO" id="GO:0000155">
    <property type="term" value="F:phosphorelay sensor kinase activity"/>
    <property type="evidence" value="ECO:0007669"/>
    <property type="project" value="InterPro"/>
</dbReference>
<feature type="region of interest" description="Disordered" evidence="14">
    <location>
        <begin position="1"/>
        <end position="23"/>
    </location>
</feature>
<keyword evidence="7 15" id="KW-0812">Transmembrane</keyword>
<evidence type="ECO:0000256" key="1">
    <source>
        <dbReference type="ARBA" id="ARBA00000085"/>
    </source>
</evidence>
<dbReference type="InterPro" id="IPR036890">
    <property type="entry name" value="HATPase_C_sf"/>
</dbReference>
<evidence type="ECO:0000256" key="5">
    <source>
        <dbReference type="ARBA" id="ARBA00022553"/>
    </source>
</evidence>
<dbReference type="SUPFAM" id="SSF158472">
    <property type="entry name" value="HAMP domain-like"/>
    <property type="match status" value="1"/>
</dbReference>
<dbReference type="Pfam" id="PF00989">
    <property type="entry name" value="PAS"/>
    <property type="match status" value="1"/>
</dbReference>
<dbReference type="SMART" id="SM00388">
    <property type="entry name" value="HisKA"/>
    <property type="match status" value="1"/>
</dbReference>
<name>A0A7J0BI92_9BACT</name>
<evidence type="ECO:0000256" key="2">
    <source>
        <dbReference type="ARBA" id="ARBA00004651"/>
    </source>
</evidence>
<feature type="compositionally biased region" description="Polar residues" evidence="14">
    <location>
        <begin position="12"/>
        <end position="21"/>
    </location>
</feature>
<dbReference type="CDD" id="cd06225">
    <property type="entry name" value="HAMP"/>
    <property type="match status" value="1"/>
</dbReference>
<accession>A0A7J0BI92</accession>
<keyword evidence="11 15" id="KW-1133">Transmembrane helix</keyword>
<dbReference type="PIRSF" id="PIRSF037532">
    <property type="entry name" value="STHK_NtrY"/>
    <property type="match status" value="1"/>
</dbReference>
<evidence type="ECO:0000259" key="18">
    <source>
        <dbReference type="PROSITE" id="PS50885"/>
    </source>
</evidence>
<dbReference type="Gene3D" id="1.10.287.130">
    <property type="match status" value="1"/>
</dbReference>
<dbReference type="CDD" id="cd00082">
    <property type="entry name" value="HisKA"/>
    <property type="match status" value="1"/>
</dbReference>
<dbReference type="GO" id="GO:0007234">
    <property type="term" value="P:osmosensory signaling via phosphorelay pathway"/>
    <property type="evidence" value="ECO:0007669"/>
    <property type="project" value="TreeGrafter"/>
</dbReference>
<dbReference type="Proteomes" id="UP000503840">
    <property type="component" value="Unassembled WGS sequence"/>
</dbReference>
<dbReference type="SMART" id="SM00387">
    <property type="entry name" value="HATPase_c"/>
    <property type="match status" value="1"/>
</dbReference>
<dbReference type="Gene3D" id="6.10.340.10">
    <property type="match status" value="1"/>
</dbReference>
<dbReference type="Pfam" id="PF00672">
    <property type="entry name" value="HAMP"/>
    <property type="match status" value="1"/>
</dbReference>
<evidence type="ECO:0000256" key="4">
    <source>
        <dbReference type="ARBA" id="ARBA00022475"/>
    </source>
</evidence>
<comment type="subcellular location">
    <subcellularLocation>
        <location evidence="2">Cell membrane</location>
        <topology evidence="2">Multi-pass membrane protein</topology>
    </subcellularLocation>
</comment>
<protein>
    <recommendedName>
        <fullName evidence="3">histidine kinase</fullName>
        <ecNumber evidence="3">2.7.13.3</ecNumber>
    </recommendedName>
</protein>
<feature type="compositionally biased region" description="Basic and acidic residues" evidence="14">
    <location>
        <begin position="1"/>
        <end position="11"/>
    </location>
</feature>
<dbReference type="InterPro" id="IPR017232">
    <property type="entry name" value="NtrY"/>
</dbReference>
<dbReference type="InterPro" id="IPR003661">
    <property type="entry name" value="HisK_dim/P_dom"/>
</dbReference>
<dbReference type="PRINTS" id="PR00344">
    <property type="entry name" value="BCTRLSENSOR"/>
</dbReference>
<dbReference type="PROSITE" id="PS50885">
    <property type="entry name" value="HAMP"/>
    <property type="match status" value="1"/>
</dbReference>
<dbReference type="SUPFAM" id="SSF55785">
    <property type="entry name" value="PYP-like sensor domain (PAS domain)"/>
    <property type="match status" value="1"/>
</dbReference>
<dbReference type="InterPro" id="IPR050351">
    <property type="entry name" value="BphY/WalK/GraS-like"/>
</dbReference>
<dbReference type="PANTHER" id="PTHR42878">
    <property type="entry name" value="TWO-COMPONENT HISTIDINE KINASE"/>
    <property type="match status" value="1"/>
</dbReference>
<evidence type="ECO:0000256" key="6">
    <source>
        <dbReference type="ARBA" id="ARBA00022679"/>
    </source>
</evidence>
<evidence type="ECO:0000313" key="19">
    <source>
        <dbReference type="EMBL" id="GFM32804.1"/>
    </source>
</evidence>
<dbReference type="PROSITE" id="PS50109">
    <property type="entry name" value="HIS_KIN"/>
    <property type="match status" value="1"/>
</dbReference>
<dbReference type="EC" id="2.7.13.3" evidence="3"/>
<feature type="transmembrane region" description="Helical" evidence="15">
    <location>
        <begin position="45"/>
        <end position="65"/>
    </location>
</feature>
<keyword evidence="20" id="KW-1185">Reference proteome</keyword>
<dbReference type="SUPFAM" id="SSF55874">
    <property type="entry name" value="ATPase domain of HSP90 chaperone/DNA topoisomerase II/histidine kinase"/>
    <property type="match status" value="1"/>
</dbReference>
<evidence type="ECO:0000256" key="13">
    <source>
        <dbReference type="ARBA" id="ARBA00023136"/>
    </source>
</evidence>
<dbReference type="Gene3D" id="3.30.450.20">
    <property type="entry name" value="PAS domain"/>
    <property type="match status" value="1"/>
</dbReference>
<dbReference type="GO" id="GO:0030295">
    <property type="term" value="F:protein kinase activator activity"/>
    <property type="evidence" value="ECO:0007669"/>
    <property type="project" value="TreeGrafter"/>
</dbReference>
<evidence type="ECO:0000256" key="7">
    <source>
        <dbReference type="ARBA" id="ARBA00022692"/>
    </source>
</evidence>
<evidence type="ECO:0000256" key="8">
    <source>
        <dbReference type="ARBA" id="ARBA00022741"/>
    </source>
</evidence>
<keyword evidence="4" id="KW-1003">Cell membrane</keyword>
<dbReference type="GO" id="GO:0006355">
    <property type="term" value="P:regulation of DNA-templated transcription"/>
    <property type="evidence" value="ECO:0007669"/>
    <property type="project" value="InterPro"/>
</dbReference>
<evidence type="ECO:0000313" key="20">
    <source>
        <dbReference type="Proteomes" id="UP000503840"/>
    </source>
</evidence>
<evidence type="ECO:0000259" key="16">
    <source>
        <dbReference type="PROSITE" id="PS50109"/>
    </source>
</evidence>
<evidence type="ECO:0000256" key="9">
    <source>
        <dbReference type="ARBA" id="ARBA00022777"/>
    </source>
</evidence>